<sequence>MLPATTASVACLTVLLLAFCSVDARLDVFSIPSRARRTCSADRQSPRIEDRALCPFTRTVDLRNDRIPASVPTARCNCHGRPCSRDGDFRCQEVREDIRVAYVEDGGATVFRNETFTVACACITSRTRQAVSDRLTRVANPTGDDTKYGKVRGRWRKYSVRPYNKQGVRFLDVLAEDPELAAAPQLEVQGSTEP</sequence>
<accession>A0ACB7RHY1</accession>
<organism evidence="1 2">
    <name type="scientific">Hyalomma asiaticum</name>
    <name type="common">Tick</name>
    <dbReference type="NCBI Taxonomy" id="266040"/>
    <lineage>
        <taxon>Eukaryota</taxon>
        <taxon>Metazoa</taxon>
        <taxon>Ecdysozoa</taxon>
        <taxon>Arthropoda</taxon>
        <taxon>Chelicerata</taxon>
        <taxon>Arachnida</taxon>
        <taxon>Acari</taxon>
        <taxon>Parasitiformes</taxon>
        <taxon>Ixodida</taxon>
        <taxon>Ixodoidea</taxon>
        <taxon>Ixodidae</taxon>
        <taxon>Hyalomminae</taxon>
        <taxon>Hyalomma</taxon>
    </lineage>
</organism>
<dbReference type="Proteomes" id="UP000821845">
    <property type="component" value="Chromosome 9"/>
</dbReference>
<reference evidence="1" key="1">
    <citation type="submission" date="2020-05" db="EMBL/GenBank/DDBJ databases">
        <title>Large-scale comparative analyses of tick genomes elucidate their genetic diversity and vector capacities.</title>
        <authorList>
            <person name="Jia N."/>
            <person name="Wang J."/>
            <person name="Shi W."/>
            <person name="Du L."/>
            <person name="Sun Y."/>
            <person name="Zhan W."/>
            <person name="Jiang J."/>
            <person name="Wang Q."/>
            <person name="Zhang B."/>
            <person name="Ji P."/>
            <person name="Sakyi L.B."/>
            <person name="Cui X."/>
            <person name="Yuan T."/>
            <person name="Jiang B."/>
            <person name="Yang W."/>
            <person name="Lam T.T.-Y."/>
            <person name="Chang Q."/>
            <person name="Ding S."/>
            <person name="Wang X."/>
            <person name="Zhu J."/>
            <person name="Ruan X."/>
            <person name="Zhao L."/>
            <person name="Wei J."/>
            <person name="Que T."/>
            <person name="Du C."/>
            <person name="Cheng J."/>
            <person name="Dai P."/>
            <person name="Han X."/>
            <person name="Huang E."/>
            <person name="Gao Y."/>
            <person name="Liu J."/>
            <person name="Shao H."/>
            <person name="Ye R."/>
            <person name="Li L."/>
            <person name="Wei W."/>
            <person name="Wang X."/>
            <person name="Wang C."/>
            <person name="Yang T."/>
            <person name="Huo Q."/>
            <person name="Li W."/>
            <person name="Guo W."/>
            <person name="Chen H."/>
            <person name="Zhou L."/>
            <person name="Ni X."/>
            <person name="Tian J."/>
            <person name="Zhou Y."/>
            <person name="Sheng Y."/>
            <person name="Liu T."/>
            <person name="Pan Y."/>
            <person name="Xia L."/>
            <person name="Li J."/>
            <person name="Zhao F."/>
            <person name="Cao W."/>
        </authorList>
    </citation>
    <scope>NUCLEOTIDE SEQUENCE</scope>
    <source>
        <strain evidence="1">Hyas-2018</strain>
    </source>
</reference>
<comment type="caution">
    <text evidence="1">The sequence shown here is derived from an EMBL/GenBank/DDBJ whole genome shotgun (WGS) entry which is preliminary data.</text>
</comment>
<protein>
    <submittedName>
        <fullName evidence="1">Uncharacterized protein</fullName>
    </submittedName>
</protein>
<gene>
    <name evidence="1" type="ORF">HPB50_003428</name>
</gene>
<keyword evidence="2" id="KW-1185">Reference proteome</keyword>
<evidence type="ECO:0000313" key="2">
    <source>
        <dbReference type="Proteomes" id="UP000821845"/>
    </source>
</evidence>
<name>A0ACB7RHY1_HYAAI</name>
<evidence type="ECO:0000313" key="1">
    <source>
        <dbReference type="EMBL" id="KAH6921605.1"/>
    </source>
</evidence>
<proteinExistence type="predicted"/>
<dbReference type="EMBL" id="CM023489">
    <property type="protein sequence ID" value="KAH6921605.1"/>
    <property type="molecule type" value="Genomic_DNA"/>
</dbReference>